<dbReference type="EMBL" id="JARBHB010000014">
    <property type="protein sequence ID" value="KAJ8868931.1"/>
    <property type="molecule type" value="Genomic_DNA"/>
</dbReference>
<protein>
    <recommendedName>
        <fullName evidence="4">HAT C-terminal dimerisation domain-containing protein</fullName>
    </recommendedName>
</protein>
<dbReference type="PANTHER" id="PTHR45749:SF21">
    <property type="entry name" value="DUF4371 DOMAIN-CONTAINING PROTEIN"/>
    <property type="match status" value="1"/>
</dbReference>
<feature type="compositionally biased region" description="Basic and acidic residues" evidence="1">
    <location>
        <begin position="1"/>
        <end position="12"/>
    </location>
</feature>
<keyword evidence="3" id="KW-1185">Reference proteome</keyword>
<comment type="caution">
    <text evidence="2">The sequence shown here is derived from an EMBL/GenBank/DDBJ whole genome shotgun (WGS) entry which is preliminary data.</text>
</comment>
<evidence type="ECO:0000313" key="3">
    <source>
        <dbReference type="Proteomes" id="UP001159363"/>
    </source>
</evidence>
<name>A0ABQ9GBN5_9NEOP</name>
<dbReference type="PANTHER" id="PTHR45749">
    <property type="match status" value="1"/>
</dbReference>
<reference evidence="2 3" key="1">
    <citation type="submission" date="2023-02" db="EMBL/GenBank/DDBJ databases">
        <title>LHISI_Scaffold_Assembly.</title>
        <authorList>
            <person name="Stuart O.P."/>
            <person name="Cleave R."/>
            <person name="Magrath M.J.L."/>
            <person name="Mikheyev A.S."/>
        </authorList>
    </citation>
    <scope>NUCLEOTIDE SEQUENCE [LARGE SCALE GENOMIC DNA]</scope>
    <source>
        <strain evidence="2">Daus_M_001</strain>
        <tissue evidence="2">Leg muscle</tissue>
    </source>
</reference>
<dbReference type="Proteomes" id="UP001159363">
    <property type="component" value="Chromosome 13"/>
</dbReference>
<organism evidence="2 3">
    <name type="scientific">Dryococelus australis</name>
    <dbReference type="NCBI Taxonomy" id="614101"/>
    <lineage>
        <taxon>Eukaryota</taxon>
        <taxon>Metazoa</taxon>
        <taxon>Ecdysozoa</taxon>
        <taxon>Arthropoda</taxon>
        <taxon>Hexapoda</taxon>
        <taxon>Insecta</taxon>
        <taxon>Pterygota</taxon>
        <taxon>Neoptera</taxon>
        <taxon>Polyneoptera</taxon>
        <taxon>Phasmatodea</taxon>
        <taxon>Verophasmatodea</taxon>
        <taxon>Anareolatae</taxon>
        <taxon>Phasmatidae</taxon>
        <taxon>Eurycanthinae</taxon>
        <taxon>Dryococelus</taxon>
    </lineage>
</organism>
<evidence type="ECO:0008006" key="4">
    <source>
        <dbReference type="Google" id="ProtNLM"/>
    </source>
</evidence>
<sequence length="248" mass="28509">MDITKNEMRIPAEEQDQDDNEDEEVKERNLQSEKQRMMDQWIMRIFIIPYRCVLNISALSNLTVTYRILLYLAVSNCSAERSMSRLKLVKNRLRNRMGDAWLSSLLILSSENNILNQIENEKIINKIFTTSVQRKILFLYKLRYAYWALGGGGGGVPLNIGRDFNACNKKAATGVILKKLKQWNFRFAVCKRFIITRGSTPTADIFVQGERECRYGNQKKDLSVRYRNAGVINTPLVKIGISGTLKST</sequence>
<accession>A0ABQ9GBN5</accession>
<proteinExistence type="predicted"/>
<evidence type="ECO:0000313" key="2">
    <source>
        <dbReference type="EMBL" id="KAJ8868931.1"/>
    </source>
</evidence>
<gene>
    <name evidence="2" type="ORF">PR048_030472</name>
</gene>
<evidence type="ECO:0000256" key="1">
    <source>
        <dbReference type="SAM" id="MobiDB-lite"/>
    </source>
</evidence>
<feature type="region of interest" description="Disordered" evidence="1">
    <location>
        <begin position="1"/>
        <end position="31"/>
    </location>
</feature>
<feature type="compositionally biased region" description="Acidic residues" evidence="1">
    <location>
        <begin position="13"/>
        <end position="24"/>
    </location>
</feature>